<dbReference type="Proteomes" id="UP001059971">
    <property type="component" value="Chromosome 1"/>
</dbReference>
<accession>A0ABN5WDU7</accession>
<evidence type="ECO:0000313" key="1">
    <source>
        <dbReference type="EMBL" id="BBF70225.1"/>
    </source>
</evidence>
<reference evidence="1" key="1">
    <citation type="submission" date="2018-07" db="EMBL/GenBank/DDBJ databases">
        <title>Complete genome sequence of Sphingomonas bisphenolicum strain AO1, a bisphenol A degradative bacterium isolated from Japanese farm field.</title>
        <authorList>
            <person name="Murakami M."/>
            <person name="Koh M."/>
            <person name="Koba S."/>
            <person name="Matsumura Y."/>
        </authorList>
    </citation>
    <scope>NUCLEOTIDE SEQUENCE</scope>
    <source>
        <strain evidence="1">AO1</strain>
    </source>
</reference>
<gene>
    <name evidence="1" type="ORF">SBA_ch1_24250</name>
</gene>
<name>A0ABN5WDU7_9SPHN</name>
<protein>
    <submittedName>
        <fullName evidence="1">Uncharacterized protein</fullName>
    </submittedName>
</protein>
<keyword evidence="2" id="KW-1185">Reference proteome</keyword>
<organism evidence="1 2">
    <name type="scientific">Sphingomonas bisphenolicum</name>
    <dbReference type="NCBI Taxonomy" id="296544"/>
    <lineage>
        <taxon>Bacteria</taxon>
        <taxon>Pseudomonadati</taxon>
        <taxon>Pseudomonadota</taxon>
        <taxon>Alphaproteobacteria</taxon>
        <taxon>Sphingomonadales</taxon>
        <taxon>Sphingomonadaceae</taxon>
        <taxon>Sphingomonas</taxon>
    </lineage>
</organism>
<dbReference type="RefSeq" id="WP_261934638.1">
    <property type="nucleotide sequence ID" value="NZ_AP018817.1"/>
</dbReference>
<sequence>MTPNPGHRPAEAKGKRIRVWLAHGGIGATYDDAPSPGWSADDCNWSIQGWPFDIAFYAVLR</sequence>
<dbReference type="EMBL" id="AP018817">
    <property type="protein sequence ID" value="BBF70225.1"/>
    <property type="molecule type" value="Genomic_DNA"/>
</dbReference>
<evidence type="ECO:0000313" key="2">
    <source>
        <dbReference type="Proteomes" id="UP001059971"/>
    </source>
</evidence>
<proteinExistence type="predicted"/>